<dbReference type="AlphaFoldDB" id="A0A4R3MPZ1"/>
<gene>
    <name evidence="3" type="ORF">EDD68_12731</name>
</gene>
<dbReference type="GO" id="GO:0030436">
    <property type="term" value="P:asexual sporulation"/>
    <property type="evidence" value="ECO:0007669"/>
    <property type="project" value="InterPro"/>
</dbReference>
<dbReference type="RefSeq" id="WP_132372923.1">
    <property type="nucleotide sequence ID" value="NZ_SMAN01000027.1"/>
</dbReference>
<feature type="compositionally biased region" description="Basic and acidic residues" evidence="2">
    <location>
        <begin position="1"/>
        <end position="39"/>
    </location>
</feature>
<organism evidence="3 4">
    <name type="scientific">Melghiribacillus thermohalophilus</name>
    <dbReference type="NCBI Taxonomy" id="1324956"/>
    <lineage>
        <taxon>Bacteria</taxon>
        <taxon>Bacillati</taxon>
        <taxon>Bacillota</taxon>
        <taxon>Bacilli</taxon>
        <taxon>Bacillales</taxon>
        <taxon>Bacillaceae</taxon>
        <taxon>Melghiribacillus</taxon>
    </lineage>
</organism>
<proteinExistence type="predicted"/>
<dbReference type="GO" id="GO:0042601">
    <property type="term" value="C:endospore-forming forespore"/>
    <property type="evidence" value="ECO:0007669"/>
    <property type="project" value="InterPro"/>
</dbReference>
<keyword evidence="1" id="KW-0749">Sporulation</keyword>
<dbReference type="Pfam" id="PF08177">
    <property type="entry name" value="SspN"/>
    <property type="match status" value="1"/>
</dbReference>
<accession>A0A4R3MPZ1</accession>
<evidence type="ECO:0000256" key="2">
    <source>
        <dbReference type="SAM" id="MobiDB-lite"/>
    </source>
</evidence>
<evidence type="ECO:0000256" key="1">
    <source>
        <dbReference type="ARBA" id="ARBA00022969"/>
    </source>
</evidence>
<comment type="caution">
    <text evidence="3">The sequence shown here is derived from an EMBL/GenBank/DDBJ whole genome shotgun (WGS) entry which is preliminary data.</text>
</comment>
<keyword evidence="4" id="KW-1185">Reference proteome</keyword>
<protein>
    <submittedName>
        <fullName evidence="3">Small acid-soluble spore N family protein</fullName>
    </submittedName>
</protein>
<dbReference type="EMBL" id="SMAN01000027">
    <property type="protein sequence ID" value="TCT17613.1"/>
    <property type="molecule type" value="Genomic_DNA"/>
</dbReference>
<evidence type="ECO:0000313" key="4">
    <source>
        <dbReference type="Proteomes" id="UP000294650"/>
    </source>
</evidence>
<dbReference type="OrthoDB" id="2455637at2"/>
<feature type="region of interest" description="Disordered" evidence="2">
    <location>
        <begin position="1"/>
        <end position="49"/>
    </location>
</feature>
<dbReference type="InterPro" id="IPR012612">
    <property type="entry name" value="SASP_SspN"/>
</dbReference>
<dbReference type="Proteomes" id="UP000294650">
    <property type="component" value="Unassembled WGS sequence"/>
</dbReference>
<sequence length="49" mass="5745">MGNPKKDTKHFRPDRHGDYSLEYDGNKGRKYQSKEHDQPKYIPPKGDGK</sequence>
<reference evidence="3 4" key="1">
    <citation type="submission" date="2019-03" db="EMBL/GenBank/DDBJ databases">
        <title>Genomic Encyclopedia of Type Strains, Phase IV (KMG-IV): sequencing the most valuable type-strain genomes for metagenomic binning, comparative biology and taxonomic classification.</title>
        <authorList>
            <person name="Goeker M."/>
        </authorList>
    </citation>
    <scope>NUCLEOTIDE SEQUENCE [LARGE SCALE GENOMIC DNA]</scope>
    <source>
        <strain evidence="3 4">DSM 25894</strain>
    </source>
</reference>
<evidence type="ECO:0000313" key="3">
    <source>
        <dbReference type="EMBL" id="TCT17613.1"/>
    </source>
</evidence>
<dbReference type="GO" id="GO:0030435">
    <property type="term" value="P:sporulation resulting in formation of a cellular spore"/>
    <property type="evidence" value="ECO:0007669"/>
    <property type="project" value="UniProtKB-KW"/>
</dbReference>
<name>A0A4R3MPZ1_9BACI</name>